<evidence type="ECO:0000313" key="4">
    <source>
        <dbReference type="Proteomes" id="UP000027195"/>
    </source>
</evidence>
<organism evidence="3 4">
    <name type="scientific">Botryobasidium botryosum (strain FD-172 SS1)</name>
    <dbReference type="NCBI Taxonomy" id="930990"/>
    <lineage>
        <taxon>Eukaryota</taxon>
        <taxon>Fungi</taxon>
        <taxon>Dikarya</taxon>
        <taxon>Basidiomycota</taxon>
        <taxon>Agaricomycotina</taxon>
        <taxon>Agaricomycetes</taxon>
        <taxon>Cantharellales</taxon>
        <taxon>Botryobasidiaceae</taxon>
        <taxon>Botryobasidium</taxon>
    </lineage>
</organism>
<dbReference type="InterPro" id="IPR036864">
    <property type="entry name" value="Zn2-C6_fun-type_DNA-bd_sf"/>
</dbReference>
<dbReference type="Gene3D" id="4.10.240.10">
    <property type="entry name" value="Zn(2)-C6 fungal-type DNA-binding domain"/>
    <property type="match status" value="1"/>
</dbReference>
<name>A0A067M2Q7_BOTB1</name>
<feature type="region of interest" description="Disordered" evidence="1">
    <location>
        <begin position="133"/>
        <end position="153"/>
    </location>
</feature>
<dbReference type="PROSITE" id="PS50048">
    <property type="entry name" value="ZN2_CY6_FUNGAL_2"/>
    <property type="match status" value="1"/>
</dbReference>
<gene>
    <name evidence="3" type="ORF">BOTBODRAFT_182178</name>
</gene>
<protein>
    <recommendedName>
        <fullName evidence="2">Zn(2)-C6 fungal-type domain-containing protein</fullName>
    </recommendedName>
</protein>
<keyword evidence="4" id="KW-1185">Reference proteome</keyword>
<feature type="domain" description="Zn(2)-C6 fungal-type" evidence="2">
    <location>
        <begin position="355"/>
        <end position="390"/>
    </location>
</feature>
<feature type="compositionally biased region" description="Polar residues" evidence="1">
    <location>
        <begin position="250"/>
        <end position="261"/>
    </location>
</feature>
<dbReference type="EMBL" id="KL198181">
    <property type="protein sequence ID" value="KDQ05831.1"/>
    <property type="molecule type" value="Genomic_DNA"/>
</dbReference>
<dbReference type="STRING" id="930990.A0A067M2Q7"/>
<dbReference type="Proteomes" id="UP000027195">
    <property type="component" value="Unassembled WGS sequence"/>
</dbReference>
<accession>A0A067M2Q7</accession>
<dbReference type="AlphaFoldDB" id="A0A067M2Q7"/>
<evidence type="ECO:0000259" key="2">
    <source>
        <dbReference type="PROSITE" id="PS50048"/>
    </source>
</evidence>
<dbReference type="InterPro" id="IPR001138">
    <property type="entry name" value="Zn2Cys6_DnaBD"/>
</dbReference>
<dbReference type="CDD" id="cd00067">
    <property type="entry name" value="GAL4"/>
    <property type="match status" value="1"/>
</dbReference>
<dbReference type="HOGENOM" id="CLU_605477_0_0_1"/>
<evidence type="ECO:0000313" key="3">
    <source>
        <dbReference type="EMBL" id="KDQ05831.1"/>
    </source>
</evidence>
<sequence>MADTEYPAQYYAHWHQQQQYDQQYDPQYEQQYVEHPADEVVQPSYETTAASAYQPEQYTLPGVSPHPPYSSGTSFPIDHQFSQSPVDQLTGGMFAEYQAGHATLEQQYPCSEPAYPQYALAYPASSSYTEEHAVSEEQQWSVHTAGQSPWSPENPYLPESVSSMDTSLMSPTHEYVSPGFPPAADYSSDCSHDPTQQEAIQYSYRPDVRACSSVPALALADPVYLPAPAPTSVSSSYVPVPPQWMTEQAITHASHQHQQLHSYPRAHAQPSDAIDVNPPVIPSQADLRCAHRPYRAIRGSAALRRHDSLAPFRVPSRGFRPGPLPSRTQSQSVLRFGSGSRAPVKQPHERKPVLACLFCRGRKIACGQLHVGSEDRTCKQCADRQFECVYPKESRRGFRKGKRKAAKEEPVVVPVGLSSSTTSSGGGTVSDSLLQPKVEGAQ</sequence>
<dbReference type="PROSITE" id="PS00463">
    <property type="entry name" value="ZN2_CY6_FUNGAL_1"/>
    <property type="match status" value="1"/>
</dbReference>
<feature type="region of interest" description="Disordered" evidence="1">
    <location>
        <begin position="415"/>
        <end position="442"/>
    </location>
</feature>
<dbReference type="GO" id="GO:0000981">
    <property type="term" value="F:DNA-binding transcription factor activity, RNA polymerase II-specific"/>
    <property type="evidence" value="ECO:0007669"/>
    <property type="project" value="InterPro"/>
</dbReference>
<proteinExistence type="predicted"/>
<evidence type="ECO:0000256" key="1">
    <source>
        <dbReference type="SAM" id="MobiDB-lite"/>
    </source>
</evidence>
<reference evidence="4" key="1">
    <citation type="journal article" date="2014" name="Proc. Natl. Acad. Sci. U.S.A.">
        <title>Extensive sampling of basidiomycete genomes demonstrates inadequacy of the white-rot/brown-rot paradigm for wood decay fungi.</title>
        <authorList>
            <person name="Riley R."/>
            <person name="Salamov A.A."/>
            <person name="Brown D.W."/>
            <person name="Nagy L.G."/>
            <person name="Floudas D."/>
            <person name="Held B.W."/>
            <person name="Levasseur A."/>
            <person name="Lombard V."/>
            <person name="Morin E."/>
            <person name="Otillar R."/>
            <person name="Lindquist E.A."/>
            <person name="Sun H."/>
            <person name="LaButti K.M."/>
            <person name="Schmutz J."/>
            <person name="Jabbour D."/>
            <person name="Luo H."/>
            <person name="Baker S.E."/>
            <person name="Pisabarro A.G."/>
            <person name="Walton J.D."/>
            <person name="Blanchette R.A."/>
            <person name="Henrissat B."/>
            <person name="Martin F."/>
            <person name="Cullen D."/>
            <person name="Hibbett D.S."/>
            <person name="Grigoriev I.V."/>
        </authorList>
    </citation>
    <scope>NUCLEOTIDE SEQUENCE [LARGE SCALE GENOMIC DNA]</scope>
    <source>
        <strain evidence="4">FD-172 SS1</strain>
    </source>
</reference>
<dbReference type="SUPFAM" id="SSF57701">
    <property type="entry name" value="Zn2/Cys6 DNA-binding domain"/>
    <property type="match status" value="1"/>
</dbReference>
<dbReference type="Pfam" id="PF00172">
    <property type="entry name" value="Zn_clus"/>
    <property type="match status" value="1"/>
</dbReference>
<feature type="region of interest" description="Disordered" evidence="1">
    <location>
        <begin position="250"/>
        <end position="275"/>
    </location>
</feature>
<feature type="compositionally biased region" description="Low complexity" evidence="1">
    <location>
        <begin position="415"/>
        <end position="434"/>
    </location>
</feature>
<dbReference type="GO" id="GO:0008270">
    <property type="term" value="F:zinc ion binding"/>
    <property type="evidence" value="ECO:0007669"/>
    <property type="project" value="InterPro"/>
</dbReference>
<feature type="compositionally biased region" description="Polar residues" evidence="1">
    <location>
        <begin position="136"/>
        <end position="151"/>
    </location>
</feature>
<dbReference type="SMART" id="SM00066">
    <property type="entry name" value="GAL4"/>
    <property type="match status" value="1"/>
</dbReference>
<dbReference type="InParanoid" id="A0A067M2Q7"/>
<dbReference type="OrthoDB" id="39175at2759"/>